<keyword evidence="5" id="KW-0325">Glycoprotein</keyword>
<dbReference type="CDD" id="cd23623">
    <property type="entry name" value="TFP_LU_ECD_CD177_rpt1"/>
    <property type="match status" value="1"/>
</dbReference>
<evidence type="ECO:0000256" key="1">
    <source>
        <dbReference type="ARBA" id="ARBA00004236"/>
    </source>
</evidence>
<dbReference type="PANTHER" id="PTHR16529:SF9">
    <property type="entry name" value="LY6_PLAUR DOMAIN CONTAINING 10-RELATED"/>
    <property type="match status" value="1"/>
</dbReference>
<evidence type="ECO:0008006" key="10">
    <source>
        <dbReference type="Google" id="ProtNLM"/>
    </source>
</evidence>
<evidence type="ECO:0000256" key="7">
    <source>
        <dbReference type="SAM" id="SignalP"/>
    </source>
</evidence>
<reference evidence="8" key="2">
    <citation type="submission" date="2025-09" db="UniProtKB">
        <authorList>
            <consortium name="Ensembl"/>
        </authorList>
    </citation>
    <scope>IDENTIFICATION</scope>
</reference>
<sequence>MNPIPVLTLLGVMTLLPCVPALTCQKSSAQAVRNVAELPLRWWGAGEKTCEVGEGCQDLIMLLYNGPKVNLVIIKGCTKVEDQEPQVIWLRTGPGLSVVSYTRVCRHGDLCNDVNSTKILEDLPTPTGASGRKNGGSGWEGRGGEGWGEIVIGRGGRL</sequence>
<dbReference type="GO" id="GO:2001044">
    <property type="term" value="P:regulation of integrin-mediated signaling pathway"/>
    <property type="evidence" value="ECO:0007669"/>
    <property type="project" value="TreeGrafter"/>
</dbReference>
<evidence type="ECO:0000256" key="4">
    <source>
        <dbReference type="ARBA" id="ARBA00023136"/>
    </source>
</evidence>
<keyword evidence="4" id="KW-0472">Membrane</keyword>
<keyword evidence="2" id="KW-1003">Cell membrane</keyword>
<dbReference type="GO" id="GO:0045217">
    <property type="term" value="P:cell-cell junction maintenance"/>
    <property type="evidence" value="ECO:0007669"/>
    <property type="project" value="TreeGrafter"/>
</dbReference>
<dbReference type="GeneTree" id="ENSGT00530000063351"/>
<evidence type="ECO:0000256" key="5">
    <source>
        <dbReference type="ARBA" id="ARBA00023180"/>
    </source>
</evidence>
<accession>A0A8C6GTA9</accession>
<proteinExistence type="predicted"/>
<dbReference type="GO" id="GO:0007159">
    <property type="term" value="P:leukocyte cell-cell adhesion"/>
    <property type="evidence" value="ECO:0007669"/>
    <property type="project" value="TreeGrafter"/>
</dbReference>
<evidence type="ECO:0000256" key="3">
    <source>
        <dbReference type="ARBA" id="ARBA00022729"/>
    </source>
</evidence>
<comment type="subcellular location">
    <subcellularLocation>
        <location evidence="1">Cell membrane</location>
    </subcellularLocation>
</comment>
<feature type="chain" id="PRO_5034530284" description="CD177 antigen" evidence="7">
    <location>
        <begin position="22"/>
        <end position="158"/>
    </location>
</feature>
<dbReference type="GO" id="GO:0044853">
    <property type="term" value="C:plasma membrane raft"/>
    <property type="evidence" value="ECO:0007669"/>
    <property type="project" value="TreeGrafter"/>
</dbReference>
<evidence type="ECO:0000313" key="8">
    <source>
        <dbReference type="Ensembl" id="ENSMSIP00000010703.1"/>
    </source>
</evidence>
<dbReference type="PANTHER" id="PTHR16529">
    <property type="entry name" value="CD177 ANTIGEN"/>
    <property type="match status" value="1"/>
</dbReference>
<feature type="region of interest" description="Disordered" evidence="6">
    <location>
        <begin position="122"/>
        <end position="141"/>
    </location>
</feature>
<dbReference type="InterPro" id="IPR051899">
    <property type="entry name" value="Fert-Immune_med_protein"/>
</dbReference>
<name>A0A8C6GTA9_MUSSI</name>
<organism evidence="8 9">
    <name type="scientific">Mus spicilegus</name>
    <name type="common">Mound-building mouse</name>
    <dbReference type="NCBI Taxonomy" id="10103"/>
    <lineage>
        <taxon>Eukaryota</taxon>
        <taxon>Metazoa</taxon>
        <taxon>Chordata</taxon>
        <taxon>Craniata</taxon>
        <taxon>Vertebrata</taxon>
        <taxon>Euteleostomi</taxon>
        <taxon>Mammalia</taxon>
        <taxon>Eutheria</taxon>
        <taxon>Euarchontoglires</taxon>
        <taxon>Glires</taxon>
        <taxon>Rodentia</taxon>
        <taxon>Myomorpha</taxon>
        <taxon>Muroidea</taxon>
        <taxon>Muridae</taxon>
        <taxon>Murinae</taxon>
        <taxon>Mus</taxon>
        <taxon>Mus</taxon>
    </lineage>
</organism>
<protein>
    <recommendedName>
        <fullName evidence="10">CD177 antigen</fullName>
    </recommendedName>
</protein>
<keyword evidence="3 7" id="KW-0732">Signal</keyword>
<dbReference type="Ensembl" id="ENSMSIT00000013552.1">
    <property type="protein sequence ID" value="ENSMSIP00000010703.1"/>
    <property type="gene ID" value="ENSMSIG00000009344.1"/>
</dbReference>
<dbReference type="Proteomes" id="UP000694415">
    <property type="component" value="Unplaced"/>
</dbReference>
<feature type="signal peptide" evidence="7">
    <location>
        <begin position="1"/>
        <end position="21"/>
    </location>
</feature>
<dbReference type="GO" id="GO:0098742">
    <property type="term" value="P:cell-cell adhesion via plasma-membrane adhesion molecules"/>
    <property type="evidence" value="ECO:0007669"/>
    <property type="project" value="TreeGrafter"/>
</dbReference>
<dbReference type="GO" id="GO:0043315">
    <property type="term" value="P:positive regulation of neutrophil degranulation"/>
    <property type="evidence" value="ECO:0007669"/>
    <property type="project" value="TreeGrafter"/>
</dbReference>
<evidence type="ECO:0000256" key="2">
    <source>
        <dbReference type="ARBA" id="ARBA00022475"/>
    </source>
</evidence>
<reference evidence="8" key="1">
    <citation type="submission" date="2025-08" db="UniProtKB">
        <authorList>
            <consortium name="Ensembl"/>
        </authorList>
    </citation>
    <scope>IDENTIFICATION</scope>
</reference>
<keyword evidence="9" id="KW-1185">Reference proteome</keyword>
<evidence type="ECO:0000256" key="6">
    <source>
        <dbReference type="SAM" id="MobiDB-lite"/>
    </source>
</evidence>
<dbReference type="AlphaFoldDB" id="A0A8C6GTA9"/>
<evidence type="ECO:0000313" key="9">
    <source>
        <dbReference type="Proteomes" id="UP000694415"/>
    </source>
</evidence>